<keyword evidence="3" id="KW-1185">Reference proteome</keyword>
<evidence type="ECO:0000313" key="2">
    <source>
        <dbReference type="EMBL" id="CAD6189640.1"/>
    </source>
</evidence>
<sequence length="100" mass="11237">MARGVAVAQRLPLNDGISDGGVLELQNEPKKPRKVLSQALISSNPLYDVRNGSMRRDRAAATKSKPLKVRRSDAKTQRDRDALSHSRYNIFINNPSLLYY</sequence>
<protein>
    <submittedName>
        <fullName evidence="2">Uncharacterized protein</fullName>
    </submittedName>
</protein>
<dbReference type="EMBL" id="CAJGYM010000011">
    <property type="protein sequence ID" value="CAD6189640.1"/>
    <property type="molecule type" value="Genomic_DNA"/>
</dbReference>
<dbReference type="Proteomes" id="UP000835052">
    <property type="component" value="Unassembled WGS sequence"/>
</dbReference>
<gene>
    <name evidence="2" type="ORF">CAUJ_LOCUS5559</name>
</gene>
<evidence type="ECO:0000256" key="1">
    <source>
        <dbReference type="SAM" id="MobiDB-lite"/>
    </source>
</evidence>
<organism evidence="2 3">
    <name type="scientific">Caenorhabditis auriculariae</name>
    <dbReference type="NCBI Taxonomy" id="2777116"/>
    <lineage>
        <taxon>Eukaryota</taxon>
        <taxon>Metazoa</taxon>
        <taxon>Ecdysozoa</taxon>
        <taxon>Nematoda</taxon>
        <taxon>Chromadorea</taxon>
        <taxon>Rhabditida</taxon>
        <taxon>Rhabditina</taxon>
        <taxon>Rhabditomorpha</taxon>
        <taxon>Rhabditoidea</taxon>
        <taxon>Rhabditidae</taxon>
        <taxon>Peloderinae</taxon>
        <taxon>Caenorhabditis</taxon>
    </lineage>
</organism>
<comment type="caution">
    <text evidence="2">The sequence shown here is derived from an EMBL/GenBank/DDBJ whole genome shotgun (WGS) entry which is preliminary data.</text>
</comment>
<reference evidence="2" key="1">
    <citation type="submission" date="2020-10" db="EMBL/GenBank/DDBJ databases">
        <authorList>
            <person name="Kikuchi T."/>
        </authorList>
    </citation>
    <scope>NUCLEOTIDE SEQUENCE</scope>
    <source>
        <strain evidence="2">NKZ352</strain>
    </source>
</reference>
<dbReference type="AlphaFoldDB" id="A0A8S1H990"/>
<accession>A0A8S1H990</accession>
<proteinExistence type="predicted"/>
<name>A0A8S1H990_9PELO</name>
<evidence type="ECO:0000313" key="3">
    <source>
        <dbReference type="Proteomes" id="UP000835052"/>
    </source>
</evidence>
<feature type="region of interest" description="Disordered" evidence="1">
    <location>
        <begin position="52"/>
        <end position="82"/>
    </location>
</feature>
<feature type="compositionally biased region" description="Basic and acidic residues" evidence="1">
    <location>
        <begin position="70"/>
        <end position="82"/>
    </location>
</feature>